<dbReference type="OrthoDB" id="9788468at2"/>
<dbReference type="Proteomes" id="UP000236728">
    <property type="component" value="Unassembled WGS sequence"/>
</dbReference>
<proteinExistence type="predicted"/>
<feature type="domain" description="VOC" evidence="1">
    <location>
        <begin position="7"/>
        <end position="136"/>
    </location>
</feature>
<dbReference type="InterPro" id="IPR037523">
    <property type="entry name" value="VOC_core"/>
</dbReference>
<reference evidence="2 3" key="1">
    <citation type="submission" date="2016-10" db="EMBL/GenBank/DDBJ databases">
        <authorList>
            <person name="de Groot N.N."/>
        </authorList>
    </citation>
    <scope>NUCLEOTIDE SEQUENCE [LARGE SCALE GENOMIC DNA]</scope>
    <source>
        <strain evidence="2 3">DSM 22489</strain>
    </source>
</reference>
<gene>
    <name evidence="2" type="ORF">SAMN05421819_1960</name>
</gene>
<dbReference type="Pfam" id="PF13669">
    <property type="entry name" value="Glyoxalase_4"/>
    <property type="match status" value="1"/>
</dbReference>
<dbReference type="Gene3D" id="3.10.180.10">
    <property type="entry name" value="2,3-Dihydroxybiphenyl 1,2-Dioxygenase, domain 1"/>
    <property type="match status" value="1"/>
</dbReference>
<dbReference type="EMBL" id="FNVA01000003">
    <property type="protein sequence ID" value="SEG14918.1"/>
    <property type="molecule type" value="Genomic_DNA"/>
</dbReference>
<accession>A0A1H5XTB9</accession>
<evidence type="ECO:0000259" key="1">
    <source>
        <dbReference type="PROSITE" id="PS51819"/>
    </source>
</evidence>
<sequence>MVAPNLVLHHVGYAVKEIEPIAALYIERFGYEIASPVIHDPLQTARVQFLRIPGNPAYLEFVAPDGPASVLTNAVAKGGGLNHLCYTSGPLEETIAHLQASQMILISEPKHAVAFDGRRICWLMGRDRSPVELVERRAPDDLCTPLTEVEP</sequence>
<dbReference type="AlphaFoldDB" id="A0A1H5XTB9"/>
<dbReference type="RefSeq" id="WP_103932880.1">
    <property type="nucleotide sequence ID" value="NZ_FNVA01000003.1"/>
</dbReference>
<evidence type="ECO:0000313" key="2">
    <source>
        <dbReference type="EMBL" id="SEG14918.1"/>
    </source>
</evidence>
<organism evidence="2 3">
    <name type="scientific">Bryocella elongata</name>
    <dbReference type="NCBI Taxonomy" id="863522"/>
    <lineage>
        <taxon>Bacteria</taxon>
        <taxon>Pseudomonadati</taxon>
        <taxon>Acidobacteriota</taxon>
        <taxon>Terriglobia</taxon>
        <taxon>Terriglobales</taxon>
        <taxon>Acidobacteriaceae</taxon>
        <taxon>Bryocella</taxon>
    </lineage>
</organism>
<evidence type="ECO:0000313" key="3">
    <source>
        <dbReference type="Proteomes" id="UP000236728"/>
    </source>
</evidence>
<dbReference type="SUPFAM" id="SSF54593">
    <property type="entry name" value="Glyoxalase/Bleomycin resistance protein/Dihydroxybiphenyl dioxygenase"/>
    <property type="match status" value="1"/>
</dbReference>
<keyword evidence="3" id="KW-1185">Reference proteome</keyword>
<name>A0A1H5XTB9_9BACT</name>
<protein>
    <submittedName>
        <fullName evidence="2">Methylmalonyl-CoA epimerase</fullName>
    </submittedName>
</protein>
<dbReference type="PROSITE" id="PS51819">
    <property type="entry name" value="VOC"/>
    <property type="match status" value="1"/>
</dbReference>
<dbReference type="InterPro" id="IPR029068">
    <property type="entry name" value="Glyas_Bleomycin-R_OHBP_Dase"/>
</dbReference>